<organism evidence="2 3">
    <name type="scientific">Spiribacter salinus</name>
    <dbReference type="NCBI Taxonomy" id="1335746"/>
    <lineage>
        <taxon>Bacteria</taxon>
        <taxon>Pseudomonadati</taxon>
        <taxon>Pseudomonadota</taxon>
        <taxon>Gammaproteobacteria</taxon>
        <taxon>Chromatiales</taxon>
        <taxon>Ectothiorhodospiraceae</taxon>
        <taxon>Spiribacter</taxon>
    </lineage>
</organism>
<reference evidence="2 3" key="1">
    <citation type="submission" date="2019-06" db="EMBL/GenBank/DDBJ databases">
        <title>Metagenome assembled Genome of Spiribacter salinus SL48-SHIP from the microbial mat of Salt Lake 48 (Novosibirsk region, Russia).</title>
        <authorList>
            <person name="Shipova A."/>
            <person name="Rozanov A.S."/>
            <person name="Bryanskaya A.V."/>
            <person name="Peltek S.E."/>
        </authorList>
    </citation>
    <scope>NUCLEOTIDE SEQUENCE [LARGE SCALE GENOMIC DNA]</scope>
    <source>
        <strain evidence="2">SL48-SHIP-2</strain>
    </source>
</reference>
<evidence type="ECO:0000259" key="1">
    <source>
        <dbReference type="PROSITE" id="PS50206"/>
    </source>
</evidence>
<dbReference type="Gene3D" id="3.40.250.10">
    <property type="entry name" value="Rhodanese-like domain"/>
    <property type="match status" value="1"/>
</dbReference>
<keyword evidence="2" id="KW-0808">Transferase</keyword>
<dbReference type="PANTHER" id="PTHR45431">
    <property type="entry name" value="RHODANESE-LIKE DOMAIN-CONTAINING PROTEIN 15, CHLOROPLASTIC"/>
    <property type="match status" value="1"/>
</dbReference>
<dbReference type="SUPFAM" id="SSF52821">
    <property type="entry name" value="Rhodanese/Cell cycle control phosphatase"/>
    <property type="match status" value="1"/>
</dbReference>
<dbReference type="SMART" id="SM00450">
    <property type="entry name" value="RHOD"/>
    <property type="match status" value="1"/>
</dbReference>
<dbReference type="InterPro" id="IPR036873">
    <property type="entry name" value="Rhodanese-like_dom_sf"/>
</dbReference>
<sequence>MAMNVLVAKFGGQSMCNVLRGLMPCAVLTSAMLPVPGLAEEVTSVDAEQAYEYVQAEDAFLLDVRTRAELQFVGAPDPMDMHVPFMRMTTPFEWDSDASIWRMEPNESFVADVDAALDAAGATTSDRVVVICRSGSRSLEAAKQLQEADYTDVIHVDDGFEGDRDASGYRRMNGWLNAGLPILDALPADRVYREKDRN</sequence>
<dbReference type="InterPro" id="IPR001763">
    <property type="entry name" value="Rhodanese-like_dom"/>
</dbReference>
<feature type="domain" description="Rhodanese" evidence="1">
    <location>
        <begin position="55"/>
        <end position="184"/>
    </location>
</feature>
<dbReference type="AlphaFoldDB" id="A0A540VNX4"/>
<dbReference type="PROSITE" id="PS50206">
    <property type="entry name" value="RHODANESE_3"/>
    <property type="match status" value="1"/>
</dbReference>
<gene>
    <name evidence="2" type="ORF">FKY71_13925</name>
</gene>
<accession>A0A540VNX4</accession>
<protein>
    <submittedName>
        <fullName evidence="2">Sulfurtransferase</fullName>
    </submittedName>
</protein>
<name>A0A540VNX4_9GAMM</name>
<evidence type="ECO:0000313" key="2">
    <source>
        <dbReference type="EMBL" id="TQE98418.1"/>
    </source>
</evidence>
<dbReference type="GO" id="GO:0016740">
    <property type="term" value="F:transferase activity"/>
    <property type="evidence" value="ECO:0007669"/>
    <property type="project" value="UniProtKB-KW"/>
</dbReference>
<proteinExistence type="predicted"/>
<evidence type="ECO:0000313" key="3">
    <source>
        <dbReference type="Proteomes" id="UP000315400"/>
    </source>
</evidence>
<dbReference type="EMBL" id="VIFK01000206">
    <property type="protein sequence ID" value="TQE98418.1"/>
    <property type="molecule type" value="Genomic_DNA"/>
</dbReference>
<dbReference type="InterPro" id="IPR052367">
    <property type="entry name" value="Thiosulfate_ST/Rhodanese-like"/>
</dbReference>
<comment type="caution">
    <text evidence="2">The sequence shown here is derived from an EMBL/GenBank/DDBJ whole genome shotgun (WGS) entry which is preliminary data.</text>
</comment>
<dbReference type="Proteomes" id="UP000315400">
    <property type="component" value="Unassembled WGS sequence"/>
</dbReference>
<dbReference type="Pfam" id="PF00581">
    <property type="entry name" value="Rhodanese"/>
    <property type="match status" value="1"/>
</dbReference>
<dbReference type="PANTHER" id="PTHR45431:SF3">
    <property type="entry name" value="RHODANESE-LIKE DOMAIN-CONTAINING PROTEIN 15, CHLOROPLASTIC"/>
    <property type="match status" value="1"/>
</dbReference>